<dbReference type="InterPro" id="IPR056436">
    <property type="entry name" value="Znf-C2H2_ZIC1-5/GLI1-3-like"/>
</dbReference>
<dbReference type="Pfam" id="PF21816">
    <property type="entry name" value="Zap1_zf1"/>
    <property type="match status" value="1"/>
</dbReference>
<gene>
    <name evidence="9" type="ORF">BJ085DRAFT_22311</name>
</gene>
<accession>A0A4P9ZL00</accession>
<evidence type="ECO:0000256" key="6">
    <source>
        <dbReference type="ARBA" id="ARBA00023242"/>
    </source>
</evidence>
<evidence type="ECO:0000313" key="10">
    <source>
        <dbReference type="Proteomes" id="UP000268162"/>
    </source>
</evidence>
<dbReference type="Proteomes" id="UP000268162">
    <property type="component" value="Unassembled WGS sequence"/>
</dbReference>
<keyword evidence="10" id="KW-1185">Reference proteome</keyword>
<feature type="non-terminal residue" evidence="9">
    <location>
        <position position="138"/>
    </location>
</feature>
<evidence type="ECO:0000259" key="8">
    <source>
        <dbReference type="PROSITE" id="PS50157"/>
    </source>
</evidence>
<keyword evidence="4 7" id="KW-0863">Zinc-finger</keyword>
<evidence type="ECO:0000313" key="9">
    <source>
        <dbReference type="EMBL" id="RKP33775.1"/>
    </source>
</evidence>
<evidence type="ECO:0000256" key="3">
    <source>
        <dbReference type="ARBA" id="ARBA00022737"/>
    </source>
</evidence>
<dbReference type="InterPro" id="IPR043359">
    <property type="entry name" value="GLI-like"/>
</dbReference>
<evidence type="ECO:0000256" key="4">
    <source>
        <dbReference type="ARBA" id="ARBA00022771"/>
    </source>
</evidence>
<dbReference type="Pfam" id="PF00096">
    <property type="entry name" value="zf-C2H2"/>
    <property type="match status" value="2"/>
</dbReference>
<feature type="domain" description="C2H2-type" evidence="8">
    <location>
        <begin position="114"/>
        <end position="138"/>
    </location>
</feature>
<dbReference type="PROSITE" id="PS00028">
    <property type="entry name" value="ZINC_FINGER_C2H2_1"/>
    <property type="match status" value="3"/>
</dbReference>
<dbReference type="PANTHER" id="PTHR45718">
    <property type="entry name" value="TRANSCRIPTIONAL ACTIVATOR CUBITUS INTERRUPTUS"/>
    <property type="match status" value="1"/>
</dbReference>
<dbReference type="Gene3D" id="3.30.160.60">
    <property type="entry name" value="Classic Zinc Finger"/>
    <property type="match status" value="4"/>
</dbReference>
<dbReference type="PROSITE" id="PS50157">
    <property type="entry name" value="ZINC_FINGER_C2H2_2"/>
    <property type="match status" value="3"/>
</dbReference>
<name>A0A4P9ZL00_9FUNG</name>
<dbReference type="InterPro" id="IPR048420">
    <property type="entry name" value="Zap1-like_Znf1"/>
</dbReference>
<evidence type="ECO:0000256" key="7">
    <source>
        <dbReference type="PROSITE-ProRule" id="PRU00042"/>
    </source>
</evidence>
<feature type="domain" description="C2H2-type" evidence="8">
    <location>
        <begin position="56"/>
        <end position="83"/>
    </location>
</feature>
<comment type="subcellular location">
    <subcellularLocation>
        <location evidence="1">Nucleus</location>
    </subcellularLocation>
</comment>
<dbReference type="EMBL" id="ML003568">
    <property type="protein sequence ID" value="RKP33775.1"/>
    <property type="molecule type" value="Genomic_DNA"/>
</dbReference>
<feature type="domain" description="C2H2-type" evidence="8">
    <location>
        <begin position="84"/>
        <end position="113"/>
    </location>
</feature>
<proteinExistence type="predicted"/>
<organism evidence="9 10">
    <name type="scientific">Dimargaris cristalligena</name>
    <dbReference type="NCBI Taxonomy" id="215637"/>
    <lineage>
        <taxon>Eukaryota</taxon>
        <taxon>Fungi</taxon>
        <taxon>Fungi incertae sedis</taxon>
        <taxon>Zoopagomycota</taxon>
        <taxon>Kickxellomycotina</taxon>
        <taxon>Dimargaritomycetes</taxon>
        <taxon>Dimargaritales</taxon>
        <taxon>Dimargaritaceae</taxon>
        <taxon>Dimargaris</taxon>
    </lineage>
</organism>
<keyword evidence="2" id="KW-0479">Metal-binding</keyword>
<keyword evidence="3" id="KW-0677">Repeat</keyword>
<dbReference type="SUPFAM" id="SSF57667">
    <property type="entry name" value="beta-beta-alpha zinc fingers"/>
    <property type="match status" value="3"/>
</dbReference>
<dbReference type="InterPro" id="IPR013087">
    <property type="entry name" value="Znf_C2H2_type"/>
</dbReference>
<dbReference type="GO" id="GO:0005634">
    <property type="term" value="C:nucleus"/>
    <property type="evidence" value="ECO:0007669"/>
    <property type="project" value="UniProtKB-SubCell"/>
</dbReference>
<sequence length="138" mass="15463">MRATSLTPSDGDLDTGDSPCQWDDCNLVFPSLASLVDHLSSDHIGSGKSTYVCGWRGCNRHHRPFTKRHKMFNHLRTHTGEKPFPCPVEGCGKSFSRPDSLATHVKTHSDVRPYVCSVRGCGKAYYHGRSLRKHEKSH</sequence>
<dbReference type="AlphaFoldDB" id="A0A4P9ZL00"/>
<evidence type="ECO:0000256" key="2">
    <source>
        <dbReference type="ARBA" id="ARBA00022723"/>
    </source>
</evidence>
<protein>
    <recommendedName>
        <fullName evidence="8">C2H2-type domain-containing protein</fullName>
    </recommendedName>
</protein>
<evidence type="ECO:0000256" key="1">
    <source>
        <dbReference type="ARBA" id="ARBA00004123"/>
    </source>
</evidence>
<keyword evidence="5" id="KW-0862">Zinc</keyword>
<dbReference type="STRING" id="215637.A0A4P9ZL00"/>
<dbReference type="GO" id="GO:0000978">
    <property type="term" value="F:RNA polymerase II cis-regulatory region sequence-specific DNA binding"/>
    <property type="evidence" value="ECO:0007669"/>
    <property type="project" value="TreeGrafter"/>
</dbReference>
<dbReference type="FunFam" id="3.30.160.60:FF:002343">
    <property type="entry name" value="Zinc finger protein 33A"/>
    <property type="match status" value="1"/>
</dbReference>
<dbReference type="GO" id="GO:0008270">
    <property type="term" value="F:zinc ion binding"/>
    <property type="evidence" value="ECO:0007669"/>
    <property type="project" value="UniProtKB-KW"/>
</dbReference>
<dbReference type="GO" id="GO:0000981">
    <property type="term" value="F:DNA-binding transcription factor activity, RNA polymerase II-specific"/>
    <property type="evidence" value="ECO:0007669"/>
    <property type="project" value="TreeGrafter"/>
</dbReference>
<evidence type="ECO:0000256" key="5">
    <source>
        <dbReference type="ARBA" id="ARBA00022833"/>
    </source>
</evidence>
<keyword evidence="6" id="KW-0539">Nucleus</keyword>
<dbReference type="Pfam" id="PF23561">
    <property type="entry name" value="zf-C2H2_15"/>
    <property type="match status" value="1"/>
</dbReference>
<dbReference type="PANTHER" id="PTHR45718:SF4">
    <property type="entry name" value="TRANSCRIPTIONAL ACTIVATOR CUBITUS INTERRUPTUS"/>
    <property type="match status" value="1"/>
</dbReference>
<dbReference type="SMART" id="SM00355">
    <property type="entry name" value="ZnF_C2H2"/>
    <property type="match status" value="4"/>
</dbReference>
<dbReference type="InterPro" id="IPR036236">
    <property type="entry name" value="Znf_C2H2_sf"/>
</dbReference>
<reference evidence="10" key="1">
    <citation type="journal article" date="2018" name="Nat. Microbiol.">
        <title>Leveraging single-cell genomics to expand the fungal tree of life.</title>
        <authorList>
            <person name="Ahrendt S.R."/>
            <person name="Quandt C.A."/>
            <person name="Ciobanu D."/>
            <person name="Clum A."/>
            <person name="Salamov A."/>
            <person name="Andreopoulos B."/>
            <person name="Cheng J.F."/>
            <person name="Woyke T."/>
            <person name="Pelin A."/>
            <person name="Henrissat B."/>
            <person name="Reynolds N.K."/>
            <person name="Benny G.L."/>
            <person name="Smith M.E."/>
            <person name="James T.Y."/>
            <person name="Grigoriev I.V."/>
        </authorList>
    </citation>
    <scope>NUCLEOTIDE SEQUENCE [LARGE SCALE GENOMIC DNA]</scope>
    <source>
        <strain evidence="10">RSA 468</strain>
    </source>
</reference>